<sequence>MRGGRAGRAERRRSEPVLNPQRTAHLHEYPPDRPVTTRGIVSLATDSRATTVGLAARCGCVGRFGANPRGPPIGGRIFSSGSQVAPASAILRAAEGKSGIPEIDDCGESSRRRVRPHWSATTPAIGRDCWPPPRCTSWQVMRILRS</sequence>
<reference evidence="2" key="1">
    <citation type="submission" date="2007-02" db="EMBL/GenBank/DDBJ databases">
        <title>Complete sequence of Mycobacterium sp. JLS.</title>
        <authorList>
            <consortium name="US DOE Joint Genome Institute"/>
            <person name="Copeland A."/>
            <person name="Lucas S."/>
            <person name="Lapidus A."/>
            <person name="Barry K."/>
            <person name="Detter J.C."/>
            <person name="Glavina del Rio T."/>
            <person name="Hammon N."/>
            <person name="Israni S."/>
            <person name="Dalin E."/>
            <person name="Tice H."/>
            <person name="Pitluck S."/>
            <person name="Chain P."/>
            <person name="Malfatti S."/>
            <person name="Shin M."/>
            <person name="Vergez L."/>
            <person name="Schmutz J."/>
            <person name="Larimer F."/>
            <person name="Land M."/>
            <person name="Hauser L."/>
            <person name="Kyrpides N."/>
            <person name="Mikhailova N."/>
            <person name="Miller C.D."/>
            <person name="Anderson A.J."/>
            <person name="Sims R.C."/>
            <person name="Richardson P."/>
        </authorList>
    </citation>
    <scope>NUCLEOTIDE SEQUENCE [LARGE SCALE GENOMIC DNA]</scope>
    <source>
        <strain evidence="2">JLS</strain>
    </source>
</reference>
<dbReference type="AlphaFoldDB" id="A0A5Q5CHK6"/>
<organism evidence="2">
    <name type="scientific">Mycobacterium sp. (strain JLS)</name>
    <dbReference type="NCBI Taxonomy" id="164757"/>
    <lineage>
        <taxon>Bacteria</taxon>
        <taxon>Bacillati</taxon>
        <taxon>Actinomycetota</taxon>
        <taxon>Actinomycetes</taxon>
        <taxon>Mycobacteriales</taxon>
        <taxon>Mycobacteriaceae</taxon>
        <taxon>Mycobacterium</taxon>
    </lineage>
</organism>
<feature type="region of interest" description="Disordered" evidence="1">
    <location>
        <begin position="1"/>
        <end position="34"/>
    </location>
</feature>
<evidence type="ECO:0000256" key="1">
    <source>
        <dbReference type="SAM" id="MobiDB-lite"/>
    </source>
</evidence>
<accession>A0A5Q5CHK6</accession>
<gene>
    <name evidence="2" type="ordered locus">Mjls_2868</name>
</gene>
<name>A0A5Q5CHK6_MYCSJ</name>
<proteinExistence type="predicted"/>
<protein>
    <submittedName>
        <fullName evidence="2">Uncharacterized protein</fullName>
    </submittedName>
</protein>
<dbReference type="EMBL" id="CP000580">
    <property type="protein sequence ID" value="ABN98647.1"/>
    <property type="molecule type" value="Genomic_DNA"/>
</dbReference>
<evidence type="ECO:0000313" key="2">
    <source>
        <dbReference type="EMBL" id="ABN98647.1"/>
    </source>
</evidence>
<dbReference type="KEGG" id="mjl:Mjls_2868"/>